<evidence type="ECO:0000313" key="3">
    <source>
        <dbReference type="EMBL" id="KAK3798753.1"/>
    </source>
</evidence>
<dbReference type="InterPro" id="IPR008435">
    <property type="entry name" value="CRF-bd"/>
</dbReference>
<name>A0AAE1B3B2_9GAST</name>
<feature type="region of interest" description="Disordered" evidence="1">
    <location>
        <begin position="148"/>
        <end position="178"/>
    </location>
</feature>
<dbReference type="GO" id="GO:0005615">
    <property type="term" value="C:extracellular space"/>
    <property type="evidence" value="ECO:0007669"/>
    <property type="project" value="TreeGrafter"/>
</dbReference>
<dbReference type="EMBL" id="JAWDGP010000628">
    <property type="protein sequence ID" value="KAK3798753.1"/>
    <property type="molecule type" value="Genomic_DNA"/>
</dbReference>
<dbReference type="PANTHER" id="PTHR10278:SF0">
    <property type="entry name" value="CORTICOTROPIN-RELEASING FACTOR-BINDING PROTEIN"/>
    <property type="match status" value="1"/>
</dbReference>
<dbReference type="Pfam" id="PF05428">
    <property type="entry name" value="CRF-BP_N"/>
    <property type="match status" value="1"/>
</dbReference>
<dbReference type="GO" id="GO:0051424">
    <property type="term" value="F:corticotropin-releasing hormone binding"/>
    <property type="evidence" value="ECO:0007669"/>
    <property type="project" value="InterPro"/>
</dbReference>
<organism evidence="3 4">
    <name type="scientific">Elysia crispata</name>
    <name type="common">lettuce slug</name>
    <dbReference type="NCBI Taxonomy" id="231223"/>
    <lineage>
        <taxon>Eukaryota</taxon>
        <taxon>Metazoa</taxon>
        <taxon>Spiralia</taxon>
        <taxon>Lophotrochozoa</taxon>
        <taxon>Mollusca</taxon>
        <taxon>Gastropoda</taxon>
        <taxon>Heterobranchia</taxon>
        <taxon>Euthyneura</taxon>
        <taxon>Panpulmonata</taxon>
        <taxon>Sacoglossa</taxon>
        <taxon>Placobranchoidea</taxon>
        <taxon>Plakobranchidae</taxon>
        <taxon>Elysia</taxon>
    </lineage>
</organism>
<sequence>MNLILPWRIDVIITCVFAYMTPSFVFAFQTESWDRMTTDRFNQRTIHGEEESKLLVCEEQQVRSHPGSYSYFSLGQKRYCSLYVAAPVDHVIDLEFTYFDVTCEDGGEVLLLDGWELDYEVFPSATDHPHPLPRRLVPLCNRKFHLLPSSSSSSPASSSSVLSPPSSSSSSSSSASSVATMEDALDTLEAIETLEHFEDLDDYQEDIDGLQPDPLERELVDEAVEEVMEDGPGLVMEDGDVPKTMSPLGKIFTAQQNIAQIQFIIPRLGQGFSVKVTFRRNHKPCNMMLLHPYYEKITLRNYGMRRNCTVMSMYPQQVRFLYVNVGQKVRNPLLYQGNSDTHQGLRTMCQRNDETDRVQLYQGTGIGAIGSRLVLGFCGVRQTMAPRAVKLRCHSSSLRLESSAPWGRPSARLDIAQPVRKALSLTFDLQ</sequence>
<feature type="domain" description="Corticotropin-releasing factor binding protein N-terminal" evidence="2">
    <location>
        <begin position="66"/>
        <end position="147"/>
    </location>
</feature>
<evidence type="ECO:0000259" key="2">
    <source>
        <dbReference type="Pfam" id="PF05428"/>
    </source>
</evidence>
<dbReference type="AlphaFoldDB" id="A0AAE1B3B2"/>
<protein>
    <recommendedName>
        <fullName evidence="2">Corticotropin-releasing factor binding protein N-terminal domain-containing protein</fullName>
    </recommendedName>
</protein>
<evidence type="ECO:0000313" key="4">
    <source>
        <dbReference type="Proteomes" id="UP001283361"/>
    </source>
</evidence>
<reference evidence="3" key="1">
    <citation type="journal article" date="2023" name="G3 (Bethesda)">
        <title>A reference genome for the long-term kleptoplast-retaining sea slug Elysia crispata morphotype clarki.</title>
        <authorList>
            <person name="Eastman K.E."/>
            <person name="Pendleton A.L."/>
            <person name="Shaikh M.A."/>
            <person name="Suttiyut T."/>
            <person name="Ogas R."/>
            <person name="Tomko P."/>
            <person name="Gavelis G."/>
            <person name="Widhalm J.R."/>
            <person name="Wisecaver J.H."/>
        </authorList>
    </citation>
    <scope>NUCLEOTIDE SEQUENCE</scope>
    <source>
        <strain evidence="3">ECLA1</strain>
    </source>
</reference>
<gene>
    <name evidence="3" type="ORF">RRG08_064312</name>
</gene>
<dbReference type="Proteomes" id="UP001283361">
    <property type="component" value="Unassembled WGS sequence"/>
</dbReference>
<dbReference type="GO" id="GO:0051460">
    <property type="term" value="P:negative regulation of corticotropin secretion"/>
    <property type="evidence" value="ECO:0007669"/>
    <property type="project" value="TreeGrafter"/>
</dbReference>
<evidence type="ECO:0000256" key="1">
    <source>
        <dbReference type="SAM" id="MobiDB-lite"/>
    </source>
</evidence>
<comment type="caution">
    <text evidence="3">The sequence shown here is derived from an EMBL/GenBank/DDBJ whole genome shotgun (WGS) entry which is preliminary data.</text>
</comment>
<dbReference type="PANTHER" id="PTHR10278">
    <property type="entry name" value="CORTICOTROPIN-RELEASING FACTOR-BINDING PROTEIN"/>
    <property type="match status" value="1"/>
</dbReference>
<proteinExistence type="predicted"/>
<dbReference type="InterPro" id="IPR056177">
    <property type="entry name" value="CRF-BP_N"/>
</dbReference>
<dbReference type="GO" id="GO:0009755">
    <property type="term" value="P:hormone-mediated signaling pathway"/>
    <property type="evidence" value="ECO:0007669"/>
    <property type="project" value="TreeGrafter"/>
</dbReference>
<keyword evidence="4" id="KW-1185">Reference proteome</keyword>
<accession>A0AAE1B3B2</accession>